<name>A0ACA9LDS0_9GLOM</name>
<sequence>MPSLFFLGAVNVVRRDDPGNRGLAHGPNLIFGKAEGIHQIGESVVIAVEEFELPKNLQDHLRKAISNVNNKSSELLNHKDIEEYYKKIDKQLNEFKEFDKKALKIDNFIHMFDSIDQNLLKWVEDYTKIARKFNAKQCYEGLSIFNKNNNLVLFNIQEELLMEVDDIKKHLTKKSKELGNILYLNKEDIKK</sequence>
<dbReference type="EMBL" id="CAJVQC010003061">
    <property type="protein sequence ID" value="CAG8521040.1"/>
    <property type="molecule type" value="Genomic_DNA"/>
</dbReference>
<proteinExistence type="predicted"/>
<dbReference type="Proteomes" id="UP000789920">
    <property type="component" value="Unassembled WGS sequence"/>
</dbReference>
<evidence type="ECO:0000313" key="2">
    <source>
        <dbReference type="Proteomes" id="UP000789920"/>
    </source>
</evidence>
<protein>
    <submittedName>
        <fullName evidence="1">7443_t:CDS:1</fullName>
    </submittedName>
</protein>
<organism evidence="1 2">
    <name type="scientific">Racocetra persica</name>
    <dbReference type="NCBI Taxonomy" id="160502"/>
    <lineage>
        <taxon>Eukaryota</taxon>
        <taxon>Fungi</taxon>
        <taxon>Fungi incertae sedis</taxon>
        <taxon>Mucoromycota</taxon>
        <taxon>Glomeromycotina</taxon>
        <taxon>Glomeromycetes</taxon>
        <taxon>Diversisporales</taxon>
        <taxon>Gigasporaceae</taxon>
        <taxon>Racocetra</taxon>
    </lineage>
</organism>
<gene>
    <name evidence="1" type="ORF">RPERSI_LOCUS2702</name>
</gene>
<comment type="caution">
    <text evidence="1">The sequence shown here is derived from an EMBL/GenBank/DDBJ whole genome shotgun (WGS) entry which is preliminary data.</text>
</comment>
<reference evidence="1" key="1">
    <citation type="submission" date="2021-06" db="EMBL/GenBank/DDBJ databases">
        <authorList>
            <person name="Kallberg Y."/>
            <person name="Tangrot J."/>
            <person name="Rosling A."/>
        </authorList>
    </citation>
    <scope>NUCLEOTIDE SEQUENCE</scope>
    <source>
        <strain evidence="1">MA461A</strain>
    </source>
</reference>
<accession>A0ACA9LDS0</accession>
<keyword evidence="2" id="KW-1185">Reference proteome</keyword>
<feature type="non-terminal residue" evidence="1">
    <location>
        <position position="191"/>
    </location>
</feature>
<evidence type="ECO:0000313" key="1">
    <source>
        <dbReference type="EMBL" id="CAG8521040.1"/>
    </source>
</evidence>